<gene>
    <name evidence="1" type="ORF">EGH21_05930</name>
</gene>
<dbReference type="InterPro" id="IPR055741">
    <property type="entry name" value="DUF7317"/>
</dbReference>
<dbReference type="Proteomes" id="UP001430377">
    <property type="component" value="Unassembled WGS sequence"/>
</dbReference>
<comment type="caution">
    <text evidence="1">The sequence shown here is derived from an EMBL/GenBank/DDBJ whole genome shotgun (WGS) entry which is preliminary data.</text>
</comment>
<sequence>MSSKSLTTALTLYRSKTYTLEQAADFSGRSAGDVASALRSRGIAVREADEQSLSETVGR</sequence>
<proteinExistence type="predicted"/>
<name>A0AAW4PNG3_9EURY</name>
<evidence type="ECO:0000313" key="2">
    <source>
        <dbReference type="Proteomes" id="UP001430377"/>
    </source>
</evidence>
<organism evidence="1 2">
    <name type="scientific">Haloarcula rubra</name>
    <dbReference type="NCBI Taxonomy" id="2487747"/>
    <lineage>
        <taxon>Archaea</taxon>
        <taxon>Methanobacteriati</taxon>
        <taxon>Methanobacteriota</taxon>
        <taxon>Stenosarchaea group</taxon>
        <taxon>Halobacteria</taxon>
        <taxon>Halobacteriales</taxon>
        <taxon>Haloarculaceae</taxon>
        <taxon>Haloarcula</taxon>
    </lineage>
</organism>
<dbReference type="RefSeq" id="WP_220617557.1">
    <property type="nucleotide sequence ID" value="NZ_RKLR01000002.1"/>
</dbReference>
<keyword evidence="2" id="KW-1185">Reference proteome</keyword>
<dbReference type="AlphaFoldDB" id="A0AAW4PNG3"/>
<dbReference type="EMBL" id="RKLR01000002">
    <property type="protein sequence ID" value="MBX0322563.1"/>
    <property type="molecule type" value="Genomic_DNA"/>
</dbReference>
<protein>
    <submittedName>
        <fullName evidence="1">Uncharacterized protein</fullName>
    </submittedName>
</protein>
<reference evidence="1 2" key="1">
    <citation type="submission" date="2021-06" db="EMBL/GenBank/DDBJ databases">
        <title>Halomicroarcula sp. a new haloarchaeum isolated from saline soil.</title>
        <authorList>
            <person name="Duran-Viseras A."/>
            <person name="Sanchez-Porro C."/>
            <person name="Ventosa A."/>
        </authorList>
    </citation>
    <scope>NUCLEOTIDE SEQUENCE [LARGE SCALE GENOMIC DNA]</scope>
    <source>
        <strain evidence="1 2">F13</strain>
    </source>
</reference>
<evidence type="ECO:0000313" key="1">
    <source>
        <dbReference type="EMBL" id="MBX0322563.1"/>
    </source>
</evidence>
<dbReference type="Pfam" id="PF24001">
    <property type="entry name" value="DUF7317"/>
    <property type="match status" value="1"/>
</dbReference>
<accession>A0AAW4PNG3</accession>